<gene>
    <name evidence="1" type="ORF">DNHGIG_38310</name>
</gene>
<evidence type="ECO:0000313" key="2">
    <source>
        <dbReference type="Proteomes" id="UP001057291"/>
    </source>
</evidence>
<accession>A0AAV4LMF8</accession>
<protein>
    <submittedName>
        <fullName evidence="1">Stage V sporulation protein AD</fullName>
    </submittedName>
</protein>
<organism evidence="1 2">
    <name type="scientific">Collibacillus ludicampi</name>
    <dbReference type="NCBI Taxonomy" id="2771369"/>
    <lineage>
        <taxon>Bacteria</taxon>
        <taxon>Bacillati</taxon>
        <taxon>Bacillota</taxon>
        <taxon>Bacilli</taxon>
        <taxon>Bacillales</taxon>
        <taxon>Alicyclobacillaceae</taxon>
        <taxon>Collibacillus</taxon>
    </lineage>
</organism>
<dbReference type="SUPFAM" id="SSF53901">
    <property type="entry name" value="Thiolase-like"/>
    <property type="match status" value="1"/>
</dbReference>
<dbReference type="PIRSF" id="PIRSF011570">
    <property type="entry name" value="SpoVAD"/>
    <property type="match status" value="1"/>
</dbReference>
<dbReference type="InterPro" id="IPR016039">
    <property type="entry name" value="Thiolase-like"/>
</dbReference>
<proteinExistence type="predicted"/>
<dbReference type="Gene3D" id="3.40.47.40">
    <property type="entry name" value="Stage V sporulation protein AD"/>
    <property type="match status" value="1"/>
</dbReference>
<dbReference type="InterPro" id="IPR038369">
    <property type="entry name" value="SpoVAD_sf"/>
</dbReference>
<dbReference type="GO" id="GO:0016746">
    <property type="term" value="F:acyltransferase activity"/>
    <property type="evidence" value="ECO:0007669"/>
    <property type="project" value="InterPro"/>
</dbReference>
<keyword evidence="2" id="KW-1185">Reference proteome</keyword>
<evidence type="ECO:0000313" key="1">
    <source>
        <dbReference type="EMBL" id="GIM48282.1"/>
    </source>
</evidence>
<dbReference type="EMBL" id="BOQE01000001">
    <property type="protein sequence ID" value="GIM48282.1"/>
    <property type="molecule type" value="Genomic_DNA"/>
</dbReference>
<name>A0AAV4LMF8_9BACL</name>
<reference evidence="1" key="1">
    <citation type="journal article" date="2023" name="Int. J. Syst. Evol. Microbiol.">
        <title>Collibacillus ludicampi gen. nov., sp. nov., a new soil bacterium of the family Alicyclobacillaceae.</title>
        <authorList>
            <person name="Jojima T."/>
            <person name="Ioku Y."/>
            <person name="Fukuta Y."/>
            <person name="Shirasaka N."/>
            <person name="Matsumura Y."/>
            <person name="Mori M."/>
        </authorList>
    </citation>
    <scope>NUCLEOTIDE SEQUENCE</scope>
    <source>
        <strain evidence="1">TP075</strain>
    </source>
</reference>
<dbReference type="InterPro" id="IPR010894">
    <property type="entry name" value="SpoVAD"/>
</dbReference>
<dbReference type="Pfam" id="PF07451">
    <property type="entry name" value="SpoVAD"/>
    <property type="match status" value="1"/>
</dbReference>
<dbReference type="AlphaFoldDB" id="A0AAV4LMF8"/>
<dbReference type="NCBIfam" id="NF009069">
    <property type="entry name" value="PRK12404.1"/>
    <property type="match status" value="1"/>
</dbReference>
<comment type="caution">
    <text evidence="1">The sequence shown here is derived from an EMBL/GenBank/DDBJ whole genome shotgun (WGS) entry which is preliminary data.</text>
</comment>
<dbReference type="Proteomes" id="UP001057291">
    <property type="component" value="Unassembled WGS sequence"/>
</dbReference>
<dbReference type="NCBIfam" id="TIGR02845">
    <property type="entry name" value="spore_V_AD"/>
    <property type="match status" value="1"/>
</dbReference>
<dbReference type="RefSeq" id="WP_282201172.1">
    <property type="nucleotide sequence ID" value="NZ_BOQE01000001.1"/>
</dbReference>
<dbReference type="NCBIfam" id="NF006160">
    <property type="entry name" value="PRK08304.1"/>
    <property type="match status" value="1"/>
</dbReference>
<sequence>MPLVGKQTWRFPSTPRILSAASVVGNKEGQGPLGNDFDIVHKDPYVGTDSWEKAERKLTEEACEEAMRKAGLKSQDIDLVIAGDLLNQLITSSFAARTLAMPFLGIFGACSTSMQGLALAALLVDSGFAHKVIAATSSHNSTAERQFRFPTEYGGQKPPTAHCTVTGSGAALIGKNGSALKITHATIGKVIDLGVKNPWEMGAAMAPAAVDTITAHFRDTGRTLDDYDLILTGDLGRVGHSIAKQLLEQQGHQAGDKFHDCGVLIYYPDQEEVFSGGSGCACCAVVTYGHILKRMERGELKRVLVTATGALLSPTSTQQGESIPCIAHTVAIEMEDDMR</sequence>